<dbReference type="AlphaFoldDB" id="A0A2S5GA32"/>
<dbReference type="Pfam" id="PF10604">
    <property type="entry name" value="Polyketide_cyc2"/>
    <property type="match status" value="1"/>
</dbReference>
<dbReference type="SUPFAM" id="SSF55961">
    <property type="entry name" value="Bet v1-like"/>
    <property type="match status" value="1"/>
</dbReference>
<evidence type="ECO:0000313" key="1">
    <source>
        <dbReference type="EMBL" id="PPA69774.1"/>
    </source>
</evidence>
<evidence type="ECO:0008006" key="3">
    <source>
        <dbReference type="Google" id="ProtNLM"/>
    </source>
</evidence>
<dbReference type="InterPro" id="IPR019587">
    <property type="entry name" value="Polyketide_cyclase/dehydratase"/>
</dbReference>
<dbReference type="Gene3D" id="3.30.530.20">
    <property type="match status" value="1"/>
</dbReference>
<dbReference type="Proteomes" id="UP000239047">
    <property type="component" value="Unassembled WGS sequence"/>
</dbReference>
<reference evidence="1 2" key="1">
    <citation type="submission" date="2018-02" db="EMBL/GenBank/DDBJ databases">
        <title>Jeotgalibacillus proteolyticum sp. nov. a protease producing bacterium isolated from ocean sediments of Laizhou Bay.</title>
        <authorList>
            <person name="Li Y."/>
        </authorList>
    </citation>
    <scope>NUCLEOTIDE SEQUENCE [LARGE SCALE GENOMIC DNA]</scope>
    <source>
        <strain evidence="1 2">22-7</strain>
    </source>
</reference>
<evidence type="ECO:0000313" key="2">
    <source>
        <dbReference type="Proteomes" id="UP000239047"/>
    </source>
</evidence>
<comment type="caution">
    <text evidence="1">The sequence shown here is derived from an EMBL/GenBank/DDBJ whole genome shotgun (WGS) entry which is preliminary data.</text>
</comment>
<protein>
    <recommendedName>
        <fullName evidence="3">DUF3284 domain-containing protein</fullName>
    </recommendedName>
</protein>
<dbReference type="InterPro" id="IPR023393">
    <property type="entry name" value="START-like_dom_sf"/>
</dbReference>
<dbReference type="RefSeq" id="WP_104058767.1">
    <property type="nucleotide sequence ID" value="NZ_PREZ01000005.1"/>
</dbReference>
<keyword evidence="2" id="KW-1185">Reference proteome</keyword>
<proteinExistence type="predicted"/>
<gene>
    <name evidence="1" type="ORF">C4B60_14655</name>
</gene>
<accession>A0A2S5GA32</accession>
<organism evidence="1 2">
    <name type="scientific">Jeotgalibacillus proteolyticus</name>
    <dbReference type="NCBI Taxonomy" id="2082395"/>
    <lineage>
        <taxon>Bacteria</taxon>
        <taxon>Bacillati</taxon>
        <taxon>Bacillota</taxon>
        <taxon>Bacilli</taxon>
        <taxon>Bacillales</taxon>
        <taxon>Caryophanaceae</taxon>
        <taxon>Jeotgalibacillus</taxon>
    </lineage>
</organism>
<dbReference type="OrthoDB" id="1903764at2"/>
<name>A0A2S5GA32_9BACL</name>
<dbReference type="EMBL" id="PREZ01000005">
    <property type="protein sequence ID" value="PPA69774.1"/>
    <property type="molecule type" value="Genomic_DNA"/>
</dbReference>
<sequence length="150" mass="16997">MGALNQKIVIEKPIENVFNIAVNMENSPAIMDQVEEIKKLTDGPVAQGTKYEEIRNLGGRRVQSILEVVEYTPNASYAVSSEQNGVQITFRYTFTPQGEHTLVTFDGTIQTKGLARSLFKGMIVRMISKEELFHLQKLKTYIEKNDSEDR</sequence>